<dbReference type="SUPFAM" id="SSF140924">
    <property type="entry name" value="Duffy binding domain-like"/>
    <property type="match status" value="4"/>
</dbReference>
<dbReference type="Gene3D" id="1.20.1310.20">
    <property type="entry name" value="Duffy-antigen binding domain"/>
    <property type="match status" value="2"/>
</dbReference>
<feature type="domain" description="Duffy-binding-like" evidence="7">
    <location>
        <begin position="1228"/>
        <end position="1366"/>
    </location>
</feature>
<feature type="compositionally biased region" description="Low complexity" evidence="1">
    <location>
        <begin position="1871"/>
        <end position="1897"/>
    </location>
</feature>
<feature type="domain" description="Cysteine-rich interdomain region 1 gamma" evidence="6">
    <location>
        <begin position="1410"/>
        <end position="1460"/>
    </location>
</feature>
<dbReference type="Pfam" id="PF22672">
    <property type="entry name" value="DBL_C"/>
    <property type="match status" value="2"/>
</dbReference>
<dbReference type="InterPro" id="IPR029210">
    <property type="entry name" value="PfEMP1_NTS"/>
</dbReference>
<feature type="compositionally biased region" description="Acidic residues" evidence="1">
    <location>
        <begin position="1037"/>
        <end position="1046"/>
    </location>
</feature>
<feature type="compositionally biased region" description="Basic and acidic residues" evidence="1">
    <location>
        <begin position="777"/>
        <end position="788"/>
    </location>
</feature>
<dbReference type="FunFam" id="1.10.1900.40:FF:000006">
    <property type="entry name" value="Erythrocyte membrane protein 1"/>
    <property type="match status" value="1"/>
</dbReference>
<protein>
    <submittedName>
        <fullName evidence="9">Erythrocyte membrane protein 1</fullName>
    </submittedName>
</protein>
<evidence type="ECO:0000313" key="10">
    <source>
        <dbReference type="Proteomes" id="UP000232684"/>
    </source>
</evidence>
<feature type="region of interest" description="Disordered" evidence="1">
    <location>
        <begin position="1621"/>
        <end position="1746"/>
    </location>
</feature>
<dbReference type="InterPro" id="IPR042202">
    <property type="entry name" value="Duffy-ag-bd_sf"/>
</dbReference>
<feature type="domain" description="Duffy-antigen binding" evidence="3">
    <location>
        <begin position="113"/>
        <end position="306"/>
    </location>
</feature>
<evidence type="ECO:0000259" key="7">
    <source>
        <dbReference type="Pfam" id="PF22672"/>
    </source>
</evidence>
<reference evidence="8 11" key="2">
    <citation type="submission" date="2018-05" db="EMBL/GenBank/DDBJ databases">
        <title>Genome assembly of Plasmodium falciparum NF54 DiCre.</title>
        <authorList>
            <person name="Baumgarten S."/>
            <person name="Treeck M."/>
            <person name="Scherf A."/>
        </authorList>
    </citation>
    <scope>NUCLEOTIDE SEQUENCE [LARGE SCALE GENOMIC DNA]</scope>
    <source>
        <strain evidence="8">NF54</strain>
    </source>
</reference>
<dbReference type="SMR" id="A0A2I0BXS9"/>
<reference evidence="9 10" key="1">
    <citation type="submission" date="2017-11" db="EMBL/GenBank/DDBJ databases">
        <title>Plasmodium falciparum NF54 genome assembly.</title>
        <authorList>
            <person name="Bryant J.M."/>
            <person name="Baumgarten S."/>
            <person name="Scheidig-Benatar C."/>
            <person name="Scherf A."/>
        </authorList>
    </citation>
    <scope>NUCLEOTIDE SEQUENCE [LARGE SCALE GENOMIC DNA]</scope>
    <source>
        <strain evidence="9">NF54</strain>
    </source>
</reference>
<evidence type="ECO:0000313" key="11">
    <source>
        <dbReference type="Proteomes" id="UP000754359"/>
    </source>
</evidence>
<feature type="region of interest" description="Disordered" evidence="1">
    <location>
        <begin position="1869"/>
        <end position="1920"/>
    </location>
</feature>
<feature type="domain" description="Plasmodium falciparum erythrocyte membrane protein-1 N-terminal segment" evidence="5">
    <location>
        <begin position="17"/>
        <end position="52"/>
    </location>
</feature>
<feature type="domain" description="Duffy-antigen binding" evidence="3">
    <location>
        <begin position="972"/>
        <end position="1154"/>
    </location>
</feature>
<dbReference type="Pfam" id="PF15447">
    <property type="entry name" value="NTS"/>
    <property type="match status" value="1"/>
</dbReference>
<feature type="compositionally biased region" description="Acidic residues" evidence="1">
    <location>
        <begin position="821"/>
        <end position="842"/>
    </location>
</feature>
<feature type="domain" description="Plasmodium falciparum erythrocyte membrane protein 1 acidic terminal segment" evidence="4">
    <location>
        <begin position="1751"/>
        <end position="2203"/>
    </location>
</feature>
<feature type="compositionally biased region" description="Basic and acidic residues" evidence="1">
    <location>
        <begin position="939"/>
        <end position="953"/>
    </location>
</feature>
<dbReference type="Gene3D" id="1.20.58.830">
    <property type="match status" value="3"/>
</dbReference>
<dbReference type="Pfam" id="PF18562">
    <property type="entry name" value="CIDR1_gamma"/>
    <property type="match status" value="1"/>
</dbReference>
<dbReference type="Pfam" id="PF15445">
    <property type="entry name" value="ATS"/>
    <property type="match status" value="1"/>
</dbReference>
<feature type="compositionally biased region" description="Polar residues" evidence="1">
    <location>
        <begin position="1898"/>
        <end position="1920"/>
    </location>
</feature>
<gene>
    <name evidence="9" type="ORF">CK202_2216</name>
    <name evidence="8" type="ORF">CYL21_3514</name>
</gene>
<dbReference type="VEuPathDB" id="PlasmoDB:PfNF54_010020200"/>
<feature type="compositionally biased region" description="Polar residues" evidence="1">
    <location>
        <begin position="1152"/>
        <end position="1164"/>
    </location>
</feature>
<feature type="compositionally biased region" description="Polar residues" evidence="1">
    <location>
        <begin position="954"/>
        <end position="970"/>
    </location>
</feature>
<feature type="compositionally biased region" description="Polar residues" evidence="1">
    <location>
        <begin position="1621"/>
        <end position="1638"/>
    </location>
</feature>
<evidence type="ECO:0000259" key="2">
    <source>
        <dbReference type="Pfam" id="PF03011"/>
    </source>
</evidence>
<dbReference type="InterPro" id="IPR004258">
    <property type="entry name" value="DBL"/>
</dbReference>
<evidence type="ECO:0000259" key="5">
    <source>
        <dbReference type="Pfam" id="PF15447"/>
    </source>
</evidence>
<dbReference type="FunFam" id="1.20.1310.20:FF:000001">
    <property type="entry name" value="Erythrocyte membrane protein 1, PfEMP1"/>
    <property type="match status" value="1"/>
</dbReference>
<feature type="compositionally biased region" description="Basic and acidic residues" evidence="1">
    <location>
        <begin position="849"/>
        <end position="858"/>
    </location>
</feature>
<dbReference type="SUPFAM" id="SSF101967">
    <property type="entry name" value="Adhesin YadA, collagen-binding domain"/>
    <property type="match status" value="1"/>
</dbReference>
<dbReference type="Gene3D" id="1.20.58.1930">
    <property type="match status" value="1"/>
</dbReference>
<dbReference type="FunFam" id="1.10.1900.40:FF:000001">
    <property type="entry name" value="Erythrocyte membrane protein 1"/>
    <property type="match status" value="1"/>
</dbReference>
<name>A0A2I0BXS9_PLAFO</name>
<dbReference type="Proteomes" id="UP000232684">
    <property type="component" value="Unassembled WGS sequence"/>
</dbReference>
<proteinExistence type="predicted"/>
<dbReference type="FunFam" id="1.20.58.830:FF:000003">
    <property type="entry name" value="Erythrocyte membrane protein 1, PfEMP1"/>
    <property type="match status" value="1"/>
</dbReference>
<dbReference type="Proteomes" id="UP000754359">
    <property type="component" value="Unassembled WGS sequence"/>
</dbReference>
<dbReference type="InterPro" id="IPR044932">
    <property type="entry name" value="PfEMP1_ATS_sf"/>
</dbReference>
<dbReference type="FunFam" id="1.20.1310.20:FF:000023">
    <property type="entry name" value="Erythrocyte membrane protein 1, PfEMP1"/>
    <property type="match status" value="1"/>
</dbReference>
<feature type="compositionally biased region" description="Polar residues" evidence="1">
    <location>
        <begin position="1190"/>
        <end position="1211"/>
    </location>
</feature>
<evidence type="ECO:0000259" key="4">
    <source>
        <dbReference type="Pfam" id="PF15445"/>
    </source>
</evidence>
<evidence type="ECO:0000259" key="3">
    <source>
        <dbReference type="Pfam" id="PF05424"/>
    </source>
</evidence>
<comment type="caution">
    <text evidence="9">The sequence shown here is derived from an EMBL/GenBank/DDBJ whole genome shotgun (WGS) entry which is preliminary data.</text>
</comment>
<dbReference type="InterPro" id="IPR011049">
    <property type="entry name" value="Serralysin-like_metalloprot_C"/>
</dbReference>
<dbReference type="EMBL" id="NYMT01000005">
    <property type="protein sequence ID" value="PKC48101.1"/>
    <property type="molecule type" value="Genomic_DNA"/>
</dbReference>
<dbReference type="GO" id="GO:0016020">
    <property type="term" value="C:membrane"/>
    <property type="evidence" value="ECO:0007669"/>
    <property type="project" value="InterPro"/>
</dbReference>
<feature type="domain" description="Duffy-binding-like" evidence="7">
    <location>
        <begin position="310"/>
        <end position="474"/>
    </location>
</feature>
<organism evidence="9 10">
    <name type="scientific">Plasmodium falciparum (isolate NF54)</name>
    <dbReference type="NCBI Taxonomy" id="5843"/>
    <lineage>
        <taxon>Eukaryota</taxon>
        <taxon>Sar</taxon>
        <taxon>Alveolata</taxon>
        <taxon>Apicomplexa</taxon>
        <taxon>Aconoidasida</taxon>
        <taxon>Haemosporida</taxon>
        <taxon>Plasmodiidae</taxon>
        <taxon>Plasmodium</taxon>
        <taxon>Plasmodium (Laverania)</taxon>
    </lineage>
</organism>
<evidence type="ECO:0000256" key="1">
    <source>
        <dbReference type="SAM" id="MobiDB-lite"/>
    </source>
</evidence>
<feature type="region of interest" description="Disordered" evidence="1">
    <location>
        <begin position="912"/>
        <end position="974"/>
    </location>
</feature>
<dbReference type="Pfam" id="PF03011">
    <property type="entry name" value="PFEMP"/>
    <property type="match status" value="2"/>
</dbReference>
<dbReference type="Gene3D" id="1.10.1900.40">
    <property type="entry name" value="Acidic terminal segments, variant surface antigen of PfEMP1"/>
    <property type="match status" value="2"/>
</dbReference>
<feature type="compositionally biased region" description="Basic and acidic residues" evidence="1">
    <location>
        <begin position="915"/>
        <end position="924"/>
    </location>
</feature>
<sequence>MVTGSGGEDKYKSAKNAKELLDMIGKDVHEIVEKDEAKKYIDELKGNLQKAKGIGELAAFPDTCKRVEQYRSKANGDGKRYPCTELSEKYVERFSNTLGGQCTDSKMRRDGIGACAPYRRLHLCHHNLENIKDVNNIDNDTLLAEVCMAAYYEGESLTRYNPIYQTKYKDSGSTMCTELARSFADIGDIVRGRDLFRGNDEEKKKRDELEKNLKTIFGKIHSRLTKDAQNYYEDNDTDKNYYQLREDWWKVNRDQVWEAITCEAKSDDKYNVIGPDGKITESNKGQCRCFSGDPPTNMDYVPQFLRWFEEWAEDFCRLRKHKLKDAIDKCRTPKGKEKYCDLNRYDCEQTIRGDHDFVEDDVCKGCQYSCSHFVNWIDNQKLEFDKQKRKYKSEIKKYKSEITGGAGGKGKTRKRRSASNENYEGYEKKFYDKFKSRYKEVGEFLGLLNNETTCTKKLNDQGEEEGTINFKNVHSGKHSSGGDGNKTFYRTKYCEACPWCGAQKVEGGWKDKNKDCAKKKERIFDEHNTTTIEILTADKKQLDILKKYSKFCDSVNGTANVEKDKKRVSNGATGKKGNQIVTWQCYFDKEKPSKKNNNCVEGEWKDFEEGKSVKSYNGFFWKWVHDMLIDSMQWRDEHGNCINKDNDNTCRNNKKCNKECGCFQKWVEQKKKEWQNIKKHFDKQTDIVIEGGPLGELSHCGVLEWNLKEEFLKDESTEDKENKVSAEEAKEIKHLKKMLQQAGVDVGDLAAFVGPCTKGPVAGQNTTIDKLLNQEDKDAKDCQSKHNDCPQPPAEEVGVARADTPTQATGGPRPATTKNTEDDDAEEDEEDEEEEEEEEEKENADAGGEDGKEEKSEEKEEDPPAAVEDTAVKRPQQETQPEEAPTATDPSLNVCTTVDKALTDQTNLTKACQQKYEKGREKFPNWKCIPSGDNSTTREGSESGLRRSRRDADSQTPGEKTTPPSGTNQGAICVPPRRRKLYIQKLPDVEFDDKSLRKWFIETAAIETFFLWDRYKKIKAKEKKEKEDAKGQIYESAGEDDEDKDPQEELQRGDIPDGFLRQMFYTLGDYRDILEGKNDILIGKTGTGSAKDEMADKENKIKEAIKKFFQNGDSQLPSGKPGDERKKFWEANEKHIWNAMVCALTYEEKTSSASGGEKNTTITQDDGLKGALIKDGNPKNPQYHYEKVTLENSGPSPKLQTGSPGTSGDNTPLTQFVKIPTFFRWLHEWGSDFCGTRKRMLDKIIFECRGNGKVCSGDGEDCKDQLKHNPSTVRDFLCPTCGRHCSFYKKWIDIKKKEFEEQSNAYTGQKDKCKKDSNNGFYRKLQTYNEAKDFLQTLRPCKTNNENNNGDDKLDFTNPKETFRPAKNCKPCSEFKVKCDYDNCTGANANTCTTRKISPKDIDEKTDPNGNIEMLVSDDSATGFAGDLNDDCKNAHIFKAFREDVWTCGKVCGYNVCKPVKVNGETFDAKKKGENQIIIIRALFKIWLEYFLEDYNKIKKKLNPCRNNGEVSKCINDYDEKHKCVEQWIEKKRAEWEKIKKHYKRQNEKGDTEMISLVRNFLGDVQPQTEVHKAIQPCKDLDKFQDSSYCTVNGSSAKGKDGTQKDIVECLFQKLEEKAKTCSTSTSEETQNTAQCQDTHPDDDLSLEETEEVKAPNICPKDPESKKDEPDDCCEQAKALPKETADVVADNGSGNDEVQEEEESEEKNKGDAAPLPEKPSGDSTSTDQTEPPAPAPQPLPSDNTSDILKTTIPFGIALALTSIAFLFLKKKTHAPLDLFSVIDIPKSDYDIPTKLSPNRYIPYTSGKYRGKRYIYLEGDSGTDSGYTDHYSDITSSSESEYEELDINDIYAPRAPKYKTLIEVVLEPSGKNTTASGNNTTASGNNTTASGNNTTASGKNTTASDTQNDIQNDGIPSSKITDNEWNTLKDEFISQYLQSEQPNDVPNDYKSGNSSTNTNITTMSRHNVDQKPFITSIHDRNLYTGEEYNYNVNMVNSMDDPKYVSNNVYSGIDLINDTLSGNQHIDIYDELLKRKENESFGTNHVKQTSIHSVAKPISDDPLHNQLELFHKWLDRHRDMCEKWNNKEELLDKLKEEWENETHSGNIHTSDSNKTLNTDVSIQIHMDNPKPINEFTNMDTILDDLKTYNEPYYDVQDDIYYDVNDQDVSTVDSNAMDVPSKVQIEMDVNTKLVKEKYPIGDVWDI</sequence>
<dbReference type="InterPro" id="IPR029211">
    <property type="entry name" value="PfEMP1_ATS"/>
</dbReference>
<feature type="domain" description="Duffy-binding-like" evidence="2">
    <location>
        <begin position="619"/>
        <end position="788"/>
    </location>
</feature>
<evidence type="ECO:0000259" key="6">
    <source>
        <dbReference type="Pfam" id="PF18562"/>
    </source>
</evidence>
<dbReference type="FunFam" id="1.20.58.830:FF:000001">
    <property type="entry name" value="Erythrocyte membrane protein 1, PfEMP1"/>
    <property type="match status" value="1"/>
</dbReference>
<feature type="region of interest" description="Disordered" evidence="1">
    <location>
        <begin position="1026"/>
        <end position="1053"/>
    </location>
</feature>
<dbReference type="FunFam" id="1.20.58.1930:FF:000001">
    <property type="entry name" value="Erythrocyte membrane protein 1, PfEMP1"/>
    <property type="match status" value="1"/>
</dbReference>
<dbReference type="InterPro" id="IPR054595">
    <property type="entry name" value="DBL_C"/>
</dbReference>
<dbReference type="EMBL" id="QFXU01000016">
    <property type="protein sequence ID" value="KAF4328298.1"/>
    <property type="molecule type" value="Genomic_DNA"/>
</dbReference>
<dbReference type="InterPro" id="IPR041480">
    <property type="entry name" value="CIDR1_gamma"/>
</dbReference>
<dbReference type="InterPro" id="IPR008602">
    <property type="entry name" value="Duffy-antigen-binding"/>
</dbReference>
<dbReference type="Pfam" id="PF05424">
    <property type="entry name" value="Duffy_binding"/>
    <property type="match status" value="2"/>
</dbReference>
<evidence type="ECO:0000313" key="8">
    <source>
        <dbReference type="EMBL" id="KAF4328298.1"/>
    </source>
</evidence>
<dbReference type="FunFam" id="1.20.58.830:FF:000004">
    <property type="entry name" value="Erythrocyte membrane protein 1, PfEMP1"/>
    <property type="match status" value="1"/>
</dbReference>
<feature type="region of interest" description="Disordered" evidence="1">
    <location>
        <begin position="1152"/>
        <end position="1211"/>
    </location>
</feature>
<dbReference type="GO" id="GO:0046789">
    <property type="term" value="F:host cell surface receptor binding"/>
    <property type="evidence" value="ECO:0007669"/>
    <property type="project" value="InterPro"/>
</dbReference>
<evidence type="ECO:0000313" key="9">
    <source>
        <dbReference type="EMBL" id="PKC48101.1"/>
    </source>
</evidence>
<accession>A0A2I0BXS9</accession>
<feature type="domain" description="Duffy-binding-like" evidence="2">
    <location>
        <begin position="1483"/>
        <end position="1628"/>
    </location>
</feature>
<feature type="region of interest" description="Disordered" evidence="1">
    <location>
        <begin position="777"/>
        <end position="893"/>
    </location>
</feature>